<dbReference type="RefSeq" id="WP_179534239.1">
    <property type="nucleotide sequence ID" value="NZ_JACBYW010000001.1"/>
</dbReference>
<dbReference type="AlphaFoldDB" id="A0A852Z5U9"/>
<dbReference type="Proteomes" id="UP000548304">
    <property type="component" value="Unassembled WGS sequence"/>
</dbReference>
<gene>
    <name evidence="4" type="ORF">FHR84_001081</name>
</gene>
<feature type="compositionally biased region" description="Basic and acidic residues" evidence="2">
    <location>
        <begin position="713"/>
        <end position="722"/>
    </location>
</feature>
<dbReference type="PRINTS" id="PR00364">
    <property type="entry name" value="DISEASERSIST"/>
</dbReference>
<name>A0A852Z5U9_9ACTN</name>
<dbReference type="PANTHER" id="PTHR47691">
    <property type="entry name" value="REGULATOR-RELATED"/>
    <property type="match status" value="1"/>
</dbReference>
<evidence type="ECO:0000313" key="4">
    <source>
        <dbReference type="EMBL" id="NYH77767.1"/>
    </source>
</evidence>
<dbReference type="SUPFAM" id="SSF48452">
    <property type="entry name" value="TPR-like"/>
    <property type="match status" value="2"/>
</dbReference>
<evidence type="ECO:0000259" key="3">
    <source>
        <dbReference type="Pfam" id="PF13191"/>
    </source>
</evidence>
<dbReference type="Pfam" id="PF13191">
    <property type="entry name" value="AAA_16"/>
    <property type="match status" value="1"/>
</dbReference>
<comment type="caution">
    <text evidence="4">The sequence shown here is derived from an EMBL/GenBank/DDBJ whole genome shotgun (WGS) entry which is preliminary data.</text>
</comment>
<keyword evidence="1" id="KW-0802">TPR repeat</keyword>
<dbReference type="Gene3D" id="3.40.50.300">
    <property type="entry name" value="P-loop containing nucleotide triphosphate hydrolases"/>
    <property type="match status" value="1"/>
</dbReference>
<feature type="domain" description="Orc1-like AAA ATPase" evidence="3">
    <location>
        <begin position="67"/>
        <end position="158"/>
    </location>
</feature>
<dbReference type="InterPro" id="IPR019734">
    <property type="entry name" value="TPR_rpt"/>
</dbReference>
<dbReference type="Pfam" id="PF13181">
    <property type="entry name" value="TPR_8"/>
    <property type="match status" value="1"/>
</dbReference>
<dbReference type="PROSITE" id="PS50005">
    <property type="entry name" value="TPR"/>
    <property type="match status" value="1"/>
</dbReference>
<dbReference type="SMART" id="SM00028">
    <property type="entry name" value="TPR"/>
    <property type="match status" value="5"/>
</dbReference>
<protein>
    <submittedName>
        <fullName evidence="4">Tfp pilus assembly protein PilF</fullName>
    </submittedName>
</protein>
<keyword evidence="5" id="KW-1185">Reference proteome</keyword>
<dbReference type="InterPro" id="IPR011990">
    <property type="entry name" value="TPR-like_helical_dom_sf"/>
</dbReference>
<feature type="repeat" description="TPR" evidence="1">
    <location>
        <begin position="548"/>
        <end position="581"/>
    </location>
</feature>
<accession>A0A852Z5U9</accession>
<dbReference type="InterPro" id="IPR027417">
    <property type="entry name" value="P-loop_NTPase"/>
</dbReference>
<feature type="compositionally biased region" description="Pro residues" evidence="2">
    <location>
        <begin position="52"/>
        <end position="64"/>
    </location>
</feature>
<evidence type="ECO:0000256" key="1">
    <source>
        <dbReference type="PROSITE-ProRule" id="PRU00339"/>
    </source>
</evidence>
<dbReference type="EMBL" id="JACBYW010000001">
    <property type="protein sequence ID" value="NYH77767.1"/>
    <property type="molecule type" value="Genomic_DNA"/>
</dbReference>
<proteinExistence type="predicted"/>
<dbReference type="Pfam" id="PF13424">
    <property type="entry name" value="TPR_12"/>
    <property type="match status" value="1"/>
</dbReference>
<feature type="region of interest" description="Disordered" evidence="2">
    <location>
        <begin position="713"/>
        <end position="732"/>
    </location>
</feature>
<dbReference type="PANTHER" id="PTHR47691:SF3">
    <property type="entry name" value="HTH-TYPE TRANSCRIPTIONAL REGULATOR RV0890C-RELATED"/>
    <property type="match status" value="1"/>
</dbReference>
<dbReference type="SUPFAM" id="SSF52540">
    <property type="entry name" value="P-loop containing nucleoside triphosphate hydrolases"/>
    <property type="match status" value="1"/>
</dbReference>
<dbReference type="InterPro" id="IPR041664">
    <property type="entry name" value="AAA_16"/>
</dbReference>
<sequence length="732" mass="80668">MPGENTPAHRDNHTTGPAPSTTDNGLSGPVSGNVIQAGTVHGGLHLHDHSPGTPPAPQQLPPKPHLLVGREAEEAELDDRLRDTAEHPVLISVSGPGGVGKTTLALHWLHRQRARFPGGQLFVEGSSPSADTPRSAADILGHLLRSLGAPAEEIPLDVGERLSWYRSLTSGKSLVVFVDNAVSAAQVRPLLPNSPTGALLITSRTRPVSLALDGAHFLEVPPLDERSGLRVISGLLGSRRTEAEPDNARALVRLCNGFPLALAVSSARLAAHPQWTLEHTVARLRDRQSRFAALALTEDLSVSTVFDSCYRGLSARAATLYRRLAQHPGPDLPHELARHLAEPDDADHTTTLAELREAHLLQETDRRYWFHDLVRAHARTTGEHADTPESRAETLRHALHWYLTRAAAADLVITPQRQRLGPHHARQAAHRPTWSGATEALDWFDRERANLAAVLTEAHRTGQDEVVWQLCEAMWSFFLYRKHYRDWIDSHHLGIEAARRLGHHRAEARLRCQLGFAHLDLEHFDAVIELCTPALRLAEASLDRSGISTALSQLAKAARGRGDHELSLRYFRRALRLDENTGNRRGIALRCRRIGTLLAETGNHGEAAVNLDRALGLLTELSDHRGRARALTDRGDLHIRRGELAAAETCLTEALAVMRESGSPTYQADVLGELGELATRRGELTTALRHWREAERLYRLASHPRANRVRARLDSLAREHPGDTTPGEPPRD</sequence>
<evidence type="ECO:0000256" key="2">
    <source>
        <dbReference type="SAM" id="MobiDB-lite"/>
    </source>
</evidence>
<evidence type="ECO:0000313" key="5">
    <source>
        <dbReference type="Proteomes" id="UP000548304"/>
    </source>
</evidence>
<organism evidence="4 5">
    <name type="scientific">Actinopolyspora biskrensis</name>
    <dbReference type="NCBI Taxonomy" id="1470178"/>
    <lineage>
        <taxon>Bacteria</taxon>
        <taxon>Bacillati</taxon>
        <taxon>Actinomycetota</taxon>
        <taxon>Actinomycetes</taxon>
        <taxon>Actinopolysporales</taxon>
        <taxon>Actinopolysporaceae</taxon>
        <taxon>Actinopolyspora</taxon>
    </lineage>
</organism>
<feature type="compositionally biased region" description="Polar residues" evidence="2">
    <location>
        <begin position="14"/>
        <end position="25"/>
    </location>
</feature>
<feature type="region of interest" description="Disordered" evidence="2">
    <location>
        <begin position="1"/>
        <end position="64"/>
    </location>
</feature>
<dbReference type="Gene3D" id="1.25.40.10">
    <property type="entry name" value="Tetratricopeptide repeat domain"/>
    <property type="match status" value="2"/>
</dbReference>
<reference evidence="4 5" key="1">
    <citation type="submission" date="2020-07" db="EMBL/GenBank/DDBJ databases">
        <title>Genomic Encyclopedia of Type Strains, Phase III (KMG-III): the genomes of soil and plant-associated and newly described type strains.</title>
        <authorList>
            <person name="Whitman W."/>
        </authorList>
    </citation>
    <scope>NUCLEOTIDE SEQUENCE [LARGE SCALE GENOMIC DNA]</scope>
    <source>
        <strain evidence="4 5">CECT 8576</strain>
    </source>
</reference>